<reference evidence="1 2" key="1">
    <citation type="submission" date="2017-10" db="EMBL/GenBank/DDBJ databases">
        <title>Development of genomic resources for the powdery mildew, Erysiphe pulchra.</title>
        <authorList>
            <person name="Wadl P.A."/>
            <person name="Mack B.M."/>
            <person name="Moore G."/>
            <person name="Beltz S.B."/>
        </authorList>
    </citation>
    <scope>NUCLEOTIDE SEQUENCE [LARGE SCALE GENOMIC DNA]</scope>
    <source>
        <strain evidence="1">Cflorida</strain>
    </source>
</reference>
<protein>
    <submittedName>
        <fullName evidence="1">Uncharacterized protein</fullName>
    </submittedName>
</protein>
<gene>
    <name evidence="1" type="ORF">EPUL_003676</name>
</gene>
<evidence type="ECO:0000313" key="2">
    <source>
        <dbReference type="Proteomes" id="UP000237438"/>
    </source>
</evidence>
<keyword evidence="2" id="KW-1185">Reference proteome</keyword>
<dbReference type="OrthoDB" id="10638765at2759"/>
<dbReference type="Proteomes" id="UP000237438">
    <property type="component" value="Unassembled WGS sequence"/>
</dbReference>
<comment type="caution">
    <text evidence="1">The sequence shown here is derived from an EMBL/GenBank/DDBJ whole genome shotgun (WGS) entry which is preliminary data.</text>
</comment>
<accession>A0A2S4PSG7</accession>
<evidence type="ECO:0000313" key="1">
    <source>
        <dbReference type="EMBL" id="POS84988.1"/>
    </source>
</evidence>
<proteinExistence type="predicted"/>
<organism evidence="1 2">
    <name type="scientific">Erysiphe pulchra</name>
    <dbReference type="NCBI Taxonomy" id="225359"/>
    <lineage>
        <taxon>Eukaryota</taxon>
        <taxon>Fungi</taxon>
        <taxon>Dikarya</taxon>
        <taxon>Ascomycota</taxon>
        <taxon>Pezizomycotina</taxon>
        <taxon>Leotiomycetes</taxon>
        <taxon>Erysiphales</taxon>
        <taxon>Erysiphaceae</taxon>
        <taxon>Erysiphe</taxon>
    </lineage>
</organism>
<dbReference type="AlphaFoldDB" id="A0A2S4PSG7"/>
<name>A0A2S4PSG7_9PEZI</name>
<sequence>MLNPYPHFLISSSPRDLQKFFKPIDASPYGRYLLGDNNLLEGESIAPPLVLKRVLPPDPPIVGNRVSKPKATLGKVSRKIIAKAHLLSPTRDARRKDIAIVKVLGEMHGSPGKFLDIENSMEVNTDDELDEGTYFDPFTVTALASSASYE</sequence>
<dbReference type="EMBL" id="PEDP01000772">
    <property type="protein sequence ID" value="POS84988.1"/>
    <property type="molecule type" value="Genomic_DNA"/>
</dbReference>